<evidence type="ECO:0000256" key="2">
    <source>
        <dbReference type="ARBA" id="ARBA00022490"/>
    </source>
</evidence>
<dbReference type="EMBL" id="JAKKPZ010000004">
    <property type="protein sequence ID" value="KAI1722017.1"/>
    <property type="molecule type" value="Genomic_DNA"/>
</dbReference>
<feature type="compositionally biased region" description="Acidic residues" evidence="3">
    <location>
        <begin position="22"/>
        <end position="39"/>
    </location>
</feature>
<dbReference type="Proteomes" id="UP001201812">
    <property type="component" value="Unassembled WGS sequence"/>
</dbReference>
<accession>A0AAD4RB11</accession>
<protein>
    <submittedName>
        <fullName evidence="4">Protein PAT1 like protein 1</fullName>
    </submittedName>
</protein>
<organism evidence="4 5">
    <name type="scientific">Ditylenchus destructor</name>
    <dbReference type="NCBI Taxonomy" id="166010"/>
    <lineage>
        <taxon>Eukaryota</taxon>
        <taxon>Metazoa</taxon>
        <taxon>Ecdysozoa</taxon>
        <taxon>Nematoda</taxon>
        <taxon>Chromadorea</taxon>
        <taxon>Rhabditida</taxon>
        <taxon>Tylenchina</taxon>
        <taxon>Tylenchomorpha</taxon>
        <taxon>Sphaerularioidea</taxon>
        <taxon>Anguinidae</taxon>
        <taxon>Anguininae</taxon>
        <taxon>Ditylenchus</taxon>
    </lineage>
</organism>
<feature type="region of interest" description="Disordered" evidence="3">
    <location>
        <begin position="345"/>
        <end position="396"/>
    </location>
</feature>
<keyword evidence="2" id="KW-0963">Cytoplasm</keyword>
<feature type="compositionally biased region" description="Polar residues" evidence="3">
    <location>
        <begin position="376"/>
        <end position="387"/>
    </location>
</feature>
<reference evidence="4" key="1">
    <citation type="submission" date="2022-01" db="EMBL/GenBank/DDBJ databases">
        <title>Genome Sequence Resource for Two Populations of Ditylenchus destructor, the Migratory Endoparasitic Phytonematode.</title>
        <authorList>
            <person name="Zhang H."/>
            <person name="Lin R."/>
            <person name="Xie B."/>
        </authorList>
    </citation>
    <scope>NUCLEOTIDE SEQUENCE</scope>
    <source>
        <strain evidence="4">BazhouSP</strain>
    </source>
</reference>
<evidence type="ECO:0000313" key="5">
    <source>
        <dbReference type="Proteomes" id="UP001201812"/>
    </source>
</evidence>
<feature type="compositionally biased region" description="Polar residues" evidence="3">
    <location>
        <begin position="211"/>
        <end position="220"/>
    </location>
</feature>
<dbReference type="AlphaFoldDB" id="A0AAD4RB11"/>
<name>A0AAD4RB11_9BILA</name>
<dbReference type="GO" id="GO:0033962">
    <property type="term" value="P:P-body assembly"/>
    <property type="evidence" value="ECO:0007669"/>
    <property type="project" value="TreeGrafter"/>
</dbReference>
<dbReference type="PANTHER" id="PTHR21551">
    <property type="entry name" value="TOPOISOMERASE II-ASSOCIATED PROTEIN PAT1"/>
    <property type="match status" value="1"/>
</dbReference>
<dbReference type="GO" id="GO:0000932">
    <property type="term" value="C:P-body"/>
    <property type="evidence" value="ECO:0007669"/>
    <property type="project" value="UniProtKB-SubCell"/>
</dbReference>
<dbReference type="GO" id="GO:0000290">
    <property type="term" value="P:deadenylation-dependent decapping of nuclear-transcribed mRNA"/>
    <property type="evidence" value="ECO:0007669"/>
    <property type="project" value="InterPro"/>
</dbReference>
<comment type="caution">
    <text evidence="4">The sequence shown here is derived from an EMBL/GenBank/DDBJ whole genome shotgun (WGS) entry which is preliminary data.</text>
</comment>
<evidence type="ECO:0000256" key="3">
    <source>
        <dbReference type="SAM" id="MobiDB-lite"/>
    </source>
</evidence>
<evidence type="ECO:0000256" key="1">
    <source>
        <dbReference type="ARBA" id="ARBA00004201"/>
    </source>
</evidence>
<proteinExistence type="predicted"/>
<dbReference type="GO" id="GO:0003723">
    <property type="term" value="F:RNA binding"/>
    <property type="evidence" value="ECO:0007669"/>
    <property type="project" value="TreeGrafter"/>
</dbReference>
<feature type="region of interest" description="Disordered" evidence="3">
    <location>
        <begin position="211"/>
        <end position="239"/>
    </location>
</feature>
<sequence length="728" mass="81177">MDLQPFFDDDPALNQEHLQFDDTTDSDNCREEEEEQEEYDAINDETFGGELNALDESGLEEFANRTAGLFLEDVPQCDVVPPDPSQIPMPQVNSIFCKGSYDKIWDNSAFPQMDDATTKFLNRITEAPSPLINNNNEQPKALPAVMPGAKTLEEIEREALGVHAQAGLEVLSMHPPNVQTTPSPFMKPAESALSLEELEKRMLMEAAMATASRSMGTPSLPTMGRPSSQHSPMPPPGPPPWHRMPHCPPPPLTSMPPPPPGMQFPPPFPFPIPPGMAFPGQNPGEPPRMLPPAFLHYLAQHGAIPSPPPMLPPFQGPPPPIPNMRPPGKPFNGAQRGARNAVRVPVPGSWMRPHDNRQHNGSPYQVPTMPPGARNSPAQFPSYSSRPPRQKGLPSGRTISDFAFDPYAGFMSKKEREWLIKIHLIQCTGTGDPMDDDFYYTIWKKRNVLAKAPDEWKVKLQPKYYNFDDTYPSAPYVAPSFSGTLGRPTHCSANYPRQMIELSMENADEDESGTTKNTQKKLKAILMRIENAAMTLLKCEEMKRKLPLDDEEQLMEAKLELKQEMDLLIASTCTKDSMPTIMLLQKGRVLLFRILGNVLQQSDLYNILNVNESVKNISAYLGLLDKGQMIDIVKRANFDKDSINTTKLIQLTLVALLANLAKFGLIAEEIPQDCSLYNWLESSDFGSMPMEELEQIFRKEDLVSLKKWLAVGVAKKFSAVQKLVESAV</sequence>
<comment type="subcellular location">
    <subcellularLocation>
        <location evidence="1">Cytoplasm</location>
        <location evidence="1">P-body</location>
    </subcellularLocation>
</comment>
<gene>
    <name evidence="4" type="ORF">DdX_04310</name>
</gene>
<dbReference type="PANTHER" id="PTHR21551:SF0">
    <property type="entry name" value="PROTEIN ASSOCIATED WITH TOPO II RELATED-1, ISOFORM A"/>
    <property type="match status" value="1"/>
</dbReference>
<evidence type="ECO:0000313" key="4">
    <source>
        <dbReference type="EMBL" id="KAI1722017.1"/>
    </source>
</evidence>
<dbReference type="InterPro" id="IPR039900">
    <property type="entry name" value="Pat1-like"/>
</dbReference>
<feature type="region of interest" description="Disordered" evidence="3">
    <location>
        <begin position="1"/>
        <end position="39"/>
    </location>
</feature>
<keyword evidence="5" id="KW-1185">Reference proteome</keyword>